<dbReference type="Proteomes" id="UP000070612">
    <property type="component" value="Unassembled WGS sequence"/>
</dbReference>
<dbReference type="CDD" id="cd05233">
    <property type="entry name" value="SDR_c"/>
    <property type="match status" value="1"/>
</dbReference>
<proteinExistence type="inferred from homology"/>
<evidence type="ECO:0000256" key="1">
    <source>
        <dbReference type="ARBA" id="ARBA00006484"/>
    </source>
</evidence>
<comment type="similarity">
    <text evidence="1">Belongs to the short-chain dehydrogenases/reductases (SDR) family.</text>
</comment>
<dbReference type="PATRIC" id="fig|59750.3.peg.1180"/>
<comment type="caution">
    <text evidence="3">The sequence shown here is derived from an EMBL/GenBank/DDBJ whole genome shotgun (WGS) entry which is preliminary data.</text>
</comment>
<name>A0A132PK44_9MYCO</name>
<evidence type="ECO:0000256" key="2">
    <source>
        <dbReference type="ARBA" id="ARBA00023002"/>
    </source>
</evidence>
<sequence>MVSGGLDGKVAVVTGAGGGIGLACVRAFHAAGACVLGADIDTGGLAGIGGERVREARVDLRHPEDADAMVQAALDAFGRLDILVNNASIAPVRQGFLATTDEDWQRTLELNLLGYIRAARAAIPALQRAGGGVLIHVASEAARMPNPRLPDYSVSKSGVLMLSKVLAAEFTSQGIRSNVVSPAFIRSPIYDRPGGLADSLAEEFGVDKETALQKYVELNRIPVGRLGTVDEVASMVTYLATDDAAFISGSNFSVDGGVTPVI</sequence>
<dbReference type="GO" id="GO:0016616">
    <property type="term" value="F:oxidoreductase activity, acting on the CH-OH group of donors, NAD or NADP as acceptor"/>
    <property type="evidence" value="ECO:0007669"/>
    <property type="project" value="TreeGrafter"/>
</dbReference>
<dbReference type="Pfam" id="PF13561">
    <property type="entry name" value="adh_short_C2"/>
    <property type="match status" value="1"/>
</dbReference>
<protein>
    <submittedName>
        <fullName evidence="3">2-hydroxycyclohexanecarboxyl-CoA dehydrogenase</fullName>
    </submittedName>
</protein>
<dbReference type="InterPro" id="IPR020904">
    <property type="entry name" value="Sc_DH/Rdtase_CS"/>
</dbReference>
<dbReference type="PROSITE" id="PS00061">
    <property type="entry name" value="ADH_SHORT"/>
    <property type="match status" value="1"/>
</dbReference>
<evidence type="ECO:0000313" key="3">
    <source>
        <dbReference type="EMBL" id="KWX22634.1"/>
    </source>
</evidence>
<dbReference type="SUPFAM" id="SSF51735">
    <property type="entry name" value="NAD(P)-binding Rossmann-fold domains"/>
    <property type="match status" value="1"/>
</dbReference>
<dbReference type="PANTHER" id="PTHR42760">
    <property type="entry name" value="SHORT-CHAIN DEHYDROGENASES/REDUCTASES FAMILY MEMBER"/>
    <property type="match status" value="1"/>
</dbReference>
<dbReference type="PRINTS" id="PR00081">
    <property type="entry name" value="GDHRDH"/>
</dbReference>
<dbReference type="AlphaFoldDB" id="A0A132PK44"/>
<dbReference type="InterPro" id="IPR002347">
    <property type="entry name" value="SDR_fam"/>
</dbReference>
<dbReference type="PRINTS" id="PR00080">
    <property type="entry name" value="SDRFAMILY"/>
</dbReference>
<dbReference type="STRING" id="59750.AWC31_15310"/>
<dbReference type="Gene3D" id="3.40.50.720">
    <property type="entry name" value="NAD(P)-binding Rossmann-like Domain"/>
    <property type="match status" value="1"/>
</dbReference>
<accession>A0A132PK44</accession>
<keyword evidence="4" id="KW-1185">Reference proteome</keyword>
<gene>
    <name evidence="3" type="ORF">AFM11_19230</name>
</gene>
<evidence type="ECO:0000313" key="4">
    <source>
        <dbReference type="Proteomes" id="UP000070612"/>
    </source>
</evidence>
<dbReference type="EMBL" id="LGTW01000012">
    <property type="protein sequence ID" value="KWX22634.1"/>
    <property type="molecule type" value="Genomic_DNA"/>
</dbReference>
<dbReference type="FunFam" id="3.40.50.720:FF:000084">
    <property type="entry name" value="Short-chain dehydrogenase reductase"/>
    <property type="match status" value="1"/>
</dbReference>
<dbReference type="PANTHER" id="PTHR42760:SF133">
    <property type="entry name" value="3-OXOACYL-[ACYL-CARRIER-PROTEIN] REDUCTASE"/>
    <property type="match status" value="1"/>
</dbReference>
<organism evidence="3 4">
    <name type="scientific">Mycolicibacterium wolinskyi</name>
    <dbReference type="NCBI Taxonomy" id="59750"/>
    <lineage>
        <taxon>Bacteria</taxon>
        <taxon>Bacillati</taxon>
        <taxon>Actinomycetota</taxon>
        <taxon>Actinomycetes</taxon>
        <taxon>Mycobacteriales</taxon>
        <taxon>Mycobacteriaceae</taxon>
        <taxon>Mycolicibacterium</taxon>
    </lineage>
</organism>
<reference evidence="3 4" key="1">
    <citation type="submission" date="2015-07" db="EMBL/GenBank/DDBJ databases">
        <title>A draft genome sequence of Mycobacterium wolinskyi.</title>
        <authorList>
            <person name="de Man T.J."/>
            <person name="Perry K.A."/>
            <person name="Coulliette A.D."/>
            <person name="Jensen B."/>
            <person name="Toney N.C."/>
            <person name="Limbago B.M."/>
            <person name="Noble-Wang J."/>
        </authorList>
    </citation>
    <scope>NUCLEOTIDE SEQUENCE [LARGE SCALE GENOMIC DNA]</scope>
    <source>
        <strain evidence="3 4">CDC_01</strain>
    </source>
</reference>
<dbReference type="InterPro" id="IPR036291">
    <property type="entry name" value="NAD(P)-bd_dom_sf"/>
</dbReference>
<dbReference type="RefSeq" id="WP_067851661.1">
    <property type="nucleotide sequence ID" value="NZ_LGTW01000012.1"/>
</dbReference>
<keyword evidence="2" id="KW-0560">Oxidoreductase</keyword>